<dbReference type="Proteomes" id="UP000219514">
    <property type="component" value="Unassembled WGS sequence"/>
</dbReference>
<sequence>MHQSRDPTETAVIVPIGAAEDVVADHRRALDAAATWGVPAHVTVMYPFVHPTAVDAAVLGRLGAALSSVPAFECSFARCQWFGEAVLWLAPDPEQPFRDLTAAVWQAFPEYAPYGGAFDGVVPHLTVGEVGERRRGSVQQLRTAEAEVSVQLPIRAGVDHALLIAGTHAADSWYTIREFPLRPVVD</sequence>
<dbReference type="SUPFAM" id="SSF55144">
    <property type="entry name" value="LigT-like"/>
    <property type="match status" value="1"/>
</dbReference>
<dbReference type="Pfam" id="PF13563">
    <property type="entry name" value="2_5_RNA_ligase2"/>
    <property type="match status" value="1"/>
</dbReference>
<keyword evidence="1" id="KW-0436">Ligase</keyword>
<dbReference type="InterPro" id="IPR009097">
    <property type="entry name" value="Cyclic_Pdiesterase"/>
</dbReference>
<proteinExistence type="predicted"/>
<dbReference type="AlphaFoldDB" id="A0A285E780"/>
<dbReference type="Gene3D" id="3.90.1140.10">
    <property type="entry name" value="Cyclic phosphodiesterase"/>
    <property type="match status" value="1"/>
</dbReference>
<gene>
    <name evidence="1" type="ORF">SAMN06893097_101607</name>
</gene>
<evidence type="ECO:0000313" key="2">
    <source>
        <dbReference type="Proteomes" id="UP000219514"/>
    </source>
</evidence>
<dbReference type="GO" id="GO:0016874">
    <property type="term" value="F:ligase activity"/>
    <property type="evidence" value="ECO:0007669"/>
    <property type="project" value="UniProtKB-KW"/>
</dbReference>
<evidence type="ECO:0000313" key="1">
    <source>
        <dbReference type="EMBL" id="SNX94810.1"/>
    </source>
</evidence>
<reference evidence="1 2" key="1">
    <citation type="submission" date="2017-09" db="EMBL/GenBank/DDBJ databases">
        <authorList>
            <person name="Ehlers B."/>
            <person name="Leendertz F.H."/>
        </authorList>
    </citation>
    <scope>NUCLEOTIDE SEQUENCE [LARGE SCALE GENOMIC DNA]</scope>
    <source>
        <strain evidence="1 2">DSM 46844</strain>
    </source>
</reference>
<name>A0A285E780_9ACTN</name>
<organism evidence="1 2">
    <name type="scientific">Geodermatophilus sabuli</name>
    <dbReference type="NCBI Taxonomy" id="1564158"/>
    <lineage>
        <taxon>Bacteria</taxon>
        <taxon>Bacillati</taxon>
        <taxon>Actinomycetota</taxon>
        <taxon>Actinomycetes</taxon>
        <taxon>Geodermatophilales</taxon>
        <taxon>Geodermatophilaceae</taxon>
        <taxon>Geodermatophilus</taxon>
    </lineage>
</organism>
<accession>A0A285E780</accession>
<keyword evidence="2" id="KW-1185">Reference proteome</keyword>
<dbReference type="EMBL" id="OBDO01000001">
    <property type="protein sequence ID" value="SNX94810.1"/>
    <property type="molecule type" value="Genomic_DNA"/>
</dbReference>
<protein>
    <submittedName>
        <fullName evidence="1">2'-5' RNA ligase superfamily protein</fullName>
    </submittedName>
</protein>